<accession>A0AAE1D7D8</accession>
<dbReference type="AlphaFoldDB" id="A0AAE1D7D8"/>
<evidence type="ECO:0000313" key="1">
    <source>
        <dbReference type="EMBL" id="KAK3759495.1"/>
    </source>
</evidence>
<protein>
    <submittedName>
        <fullName evidence="1">Uncharacterized protein</fullName>
    </submittedName>
</protein>
<dbReference type="EMBL" id="JAWDGP010005120">
    <property type="protein sequence ID" value="KAK3759495.1"/>
    <property type="molecule type" value="Genomic_DNA"/>
</dbReference>
<name>A0AAE1D7D8_9GAST</name>
<keyword evidence="2" id="KW-1185">Reference proteome</keyword>
<gene>
    <name evidence="1" type="ORF">RRG08_062642</name>
</gene>
<dbReference type="Proteomes" id="UP001283361">
    <property type="component" value="Unassembled WGS sequence"/>
</dbReference>
<reference evidence="1" key="1">
    <citation type="journal article" date="2023" name="G3 (Bethesda)">
        <title>A reference genome for the long-term kleptoplast-retaining sea slug Elysia crispata morphotype clarki.</title>
        <authorList>
            <person name="Eastman K.E."/>
            <person name="Pendleton A.L."/>
            <person name="Shaikh M.A."/>
            <person name="Suttiyut T."/>
            <person name="Ogas R."/>
            <person name="Tomko P."/>
            <person name="Gavelis G."/>
            <person name="Widhalm J.R."/>
            <person name="Wisecaver J.H."/>
        </authorList>
    </citation>
    <scope>NUCLEOTIDE SEQUENCE</scope>
    <source>
        <strain evidence="1">ECLA1</strain>
    </source>
</reference>
<organism evidence="1 2">
    <name type="scientific">Elysia crispata</name>
    <name type="common">lettuce slug</name>
    <dbReference type="NCBI Taxonomy" id="231223"/>
    <lineage>
        <taxon>Eukaryota</taxon>
        <taxon>Metazoa</taxon>
        <taxon>Spiralia</taxon>
        <taxon>Lophotrochozoa</taxon>
        <taxon>Mollusca</taxon>
        <taxon>Gastropoda</taxon>
        <taxon>Heterobranchia</taxon>
        <taxon>Euthyneura</taxon>
        <taxon>Panpulmonata</taxon>
        <taxon>Sacoglossa</taxon>
        <taxon>Placobranchoidea</taxon>
        <taxon>Plakobranchidae</taxon>
        <taxon>Elysia</taxon>
    </lineage>
</organism>
<sequence>MFQPVYRSPYDMLTTETRIITLRDEMGYMRDRSDGPLMEPFFFSFLPCRSRPIPSVFGCFILYIIPEYRSSLIAEMADAAKSRKLQAHFTRYTCQTYLTGQNGFDLSISWPVSGSLAHGDVWRLGLSAALICVTHSHLPRRVALVHSRLETSRPCLVPGIRGRLGETAETARQIVHHDHHEDQFVRGFG</sequence>
<evidence type="ECO:0000313" key="2">
    <source>
        <dbReference type="Proteomes" id="UP001283361"/>
    </source>
</evidence>
<comment type="caution">
    <text evidence="1">The sequence shown here is derived from an EMBL/GenBank/DDBJ whole genome shotgun (WGS) entry which is preliminary data.</text>
</comment>
<proteinExistence type="predicted"/>